<dbReference type="InterPro" id="IPR036097">
    <property type="entry name" value="HisK_dim/P_sf"/>
</dbReference>
<dbReference type="GO" id="GO:0000155">
    <property type="term" value="F:phosphorelay sensor kinase activity"/>
    <property type="evidence" value="ECO:0007669"/>
    <property type="project" value="InterPro"/>
</dbReference>
<proteinExistence type="predicted"/>
<dbReference type="SUPFAM" id="SSF47384">
    <property type="entry name" value="Homodimeric domain of signal transducing histidine kinase"/>
    <property type="match status" value="1"/>
</dbReference>
<dbReference type="FunFam" id="3.30.565.10:FF:000006">
    <property type="entry name" value="Sensor histidine kinase WalK"/>
    <property type="match status" value="1"/>
</dbReference>
<dbReference type="Gene3D" id="1.10.287.130">
    <property type="match status" value="1"/>
</dbReference>
<evidence type="ECO:0000313" key="14">
    <source>
        <dbReference type="EMBL" id="QPE05888.1"/>
    </source>
</evidence>
<dbReference type="EMBL" id="CP064760">
    <property type="protein sequence ID" value="QPE05888.1"/>
    <property type="molecule type" value="Genomic_DNA"/>
</dbReference>
<dbReference type="GO" id="GO:0005886">
    <property type="term" value="C:plasma membrane"/>
    <property type="evidence" value="ECO:0007669"/>
    <property type="project" value="UniProtKB-SubCell"/>
</dbReference>
<evidence type="ECO:0000313" key="15">
    <source>
        <dbReference type="Proteomes" id="UP000594480"/>
    </source>
</evidence>
<dbReference type="CDD" id="cd00082">
    <property type="entry name" value="HisKA"/>
    <property type="match status" value="1"/>
</dbReference>
<dbReference type="PANTHER" id="PTHR45436">
    <property type="entry name" value="SENSOR HISTIDINE KINASE YKOH"/>
    <property type="match status" value="1"/>
</dbReference>
<keyword evidence="7 14" id="KW-0418">Kinase</keyword>
<dbReference type="Gene3D" id="6.10.340.10">
    <property type="match status" value="1"/>
</dbReference>
<evidence type="ECO:0000256" key="4">
    <source>
        <dbReference type="ARBA" id="ARBA00022553"/>
    </source>
</evidence>
<dbReference type="SMART" id="SM00388">
    <property type="entry name" value="HisKA"/>
    <property type="match status" value="1"/>
</dbReference>
<keyword evidence="6" id="KW-0812">Transmembrane</keyword>
<comment type="catalytic activity">
    <reaction evidence="1">
        <text>ATP + protein L-histidine = ADP + protein N-phospho-L-histidine.</text>
        <dbReference type="EC" id="2.7.13.3"/>
    </reaction>
</comment>
<dbReference type="InterPro" id="IPR050428">
    <property type="entry name" value="TCS_sensor_his_kinase"/>
</dbReference>
<evidence type="ECO:0000259" key="12">
    <source>
        <dbReference type="PROSITE" id="PS50109"/>
    </source>
</evidence>
<evidence type="ECO:0000256" key="1">
    <source>
        <dbReference type="ARBA" id="ARBA00000085"/>
    </source>
</evidence>
<dbReference type="PANTHER" id="PTHR45436:SF5">
    <property type="entry name" value="SENSOR HISTIDINE KINASE TRCS"/>
    <property type="match status" value="1"/>
</dbReference>
<keyword evidence="4" id="KW-0597">Phosphoprotein</keyword>
<dbReference type="Gene3D" id="3.30.565.10">
    <property type="entry name" value="Histidine kinase-like ATPase, C-terminal domain"/>
    <property type="match status" value="1"/>
</dbReference>
<dbReference type="SMART" id="SM00387">
    <property type="entry name" value="HATPase_c"/>
    <property type="match status" value="1"/>
</dbReference>
<dbReference type="InterPro" id="IPR003661">
    <property type="entry name" value="HisK_dim/P_dom"/>
</dbReference>
<sequence length="340" mass="35401">MVLTPVIFDRQVRMSGGSMGGGGAGQGYRQQLIVDVTIAVAEALAVGLVVGVLTAASAGVIVAARVAKPLREMSAATKRIAAGEYDARVDRPRDQELAALAEAVNTLGGTLAETEGRRTRLLGEVAHEMRTPLTIIDGYVEGMIDGIVPPEAEQLGKVSDEVRRLRRLSDDLSALSRAEEGRLDLTLRQLDLRDLVGAAVGRLRPQADDAGIRLDTHLAPVEVPVLVDADRITQVVTNLVGNAIRATPEGGAIDVSVVEDPGGAQIRVADTGEGLAAAELDRVFERFYRVPGGRTGGGGSGIGLTIARGIARAHGGQLTAASAGPGQGSVFTMRMPRATD</sequence>
<dbReference type="InterPro" id="IPR005467">
    <property type="entry name" value="His_kinase_dom"/>
</dbReference>
<evidence type="ECO:0000259" key="13">
    <source>
        <dbReference type="PROSITE" id="PS50885"/>
    </source>
</evidence>
<dbReference type="InterPro" id="IPR036890">
    <property type="entry name" value="HATPase_C_sf"/>
</dbReference>
<gene>
    <name evidence="14" type="ORF">IT882_01440</name>
</gene>
<dbReference type="InterPro" id="IPR004358">
    <property type="entry name" value="Sig_transdc_His_kin-like_C"/>
</dbReference>
<dbReference type="AlphaFoldDB" id="A0A7S8MZR2"/>
<dbReference type="SUPFAM" id="SSF158472">
    <property type="entry name" value="HAMP domain-like"/>
    <property type="match status" value="1"/>
</dbReference>
<evidence type="ECO:0000256" key="5">
    <source>
        <dbReference type="ARBA" id="ARBA00022679"/>
    </source>
</evidence>
<dbReference type="Pfam" id="PF02518">
    <property type="entry name" value="HATPase_c"/>
    <property type="match status" value="1"/>
</dbReference>
<accession>A0A7S8MZR2</accession>
<dbReference type="CDD" id="cd00075">
    <property type="entry name" value="HATPase"/>
    <property type="match status" value="1"/>
</dbReference>
<protein>
    <recommendedName>
        <fullName evidence="3">histidine kinase</fullName>
        <ecNumber evidence="3">2.7.13.3</ecNumber>
    </recommendedName>
</protein>
<dbReference type="Pfam" id="PF00512">
    <property type="entry name" value="HisKA"/>
    <property type="match status" value="1"/>
</dbReference>
<dbReference type="PROSITE" id="PS50109">
    <property type="entry name" value="HIS_KIN"/>
    <property type="match status" value="1"/>
</dbReference>
<dbReference type="KEGG" id="msf:IT882_01440"/>
<comment type="subcellular location">
    <subcellularLocation>
        <location evidence="2">Cell membrane</location>
    </subcellularLocation>
</comment>
<keyword evidence="10" id="KW-0472">Membrane</keyword>
<evidence type="ECO:0000256" key="9">
    <source>
        <dbReference type="ARBA" id="ARBA00023012"/>
    </source>
</evidence>
<dbReference type="Pfam" id="PF00672">
    <property type="entry name" value="HAMP"/>
    <property type="match status" value="1"/>
</dbReference>
<evidence type="ECO:0000256" key="7">
    <source>
        <dbReference type="ARBA" id="ARBA00022777"/>
    </source>
</evidence>
<evidence type="ECO:0000256" key="6">
    <source>
        <dbReference type="ARBA" id="ARBA00022692"/>
    </source>
</evidence>
<dbReference type="SMART" id="SM00304">
    <property type="entry name" value="HAMP"/>
    <property type="match status" value="1"/>
</dbReference>
<feature type="domain" description="HAMP" evidence="13">
    <location>
        <begin position="64"/>
        <end position="116"/>
    </location>
</feature>
<dbReference type="PROSITE" id="PS50885">
    <property type="entry name" value="HAMP"/>
    <property type="match status" value="1"/>
</dbReference>
<evidence type="ECO:0000256" key="8">
    <source>
        <dbReference type="ARBA" id="ARBA00022989"/>
    </source>
</evidence>
<keyword evidence="9" id="KW-0902">Two-component regulatory system</keyword>
<dbReference type="EC" id="2.7.13.3" evidence="3"/>
<evidence type="ECO:0000256" key="2">
    <source>
        <dbReference type="ARBA" id="ARBA00004236"/>
    </source>
</evidence>
<dbReference type="InterPro" id="IPR003594">
    <property type="entry name" value="HATPase_dom"/>
</dbReference>
<keyword evidence="5" id="KW-0808">Transferase</keyword>
<organism evidence="14 15">
    <name type="scientific">Microbacterium schleiferi</name>
    <dbReference type="NCBI Taxonomy" id="69362"/>
    <lineage>
        <taxon>Bacteria</taxon>
        <taxon>Bacillati</taxon>
        <taxon>Actinomycetota</taxon>
        <taxon>Actinomycetes</taxon>
        <taxon>Micrococcales</taxon>
        <taxon>Microbacteriaceae</taxon>
        <taxon>Microbacterium</taxon>
    </lineage>
</organism>
<evidence type="ECO:0000256" key="11">
    <source>
        <dbReference type="SAM" id="MobiDB-lite"/>
    </source>
</evidence>
<dbReference type="SUPFAM" id="SSF55874">
    <property type="entry name" value="ATPase domain of HSP90 chaperone/DNA topoisomerase II/histidine kinase"/>
    <property type="match status" value="1"/>
</dbReference>
<dbReference type="Proteomes" id="UP000594480">
    <property type="component" value="Chromosome"/>
</dbReference>
<reference evidence="14 15" key="1">
    <citation type="submission" date="2020-11" db="EMBL/GenBank/DDBJ databases">
        <title>Amino acid is mineralized and recycled by bacteria in oceanic microbiome.</title>
        <authorList>
            <person name="Zheng L.Y."/>
        </authorList>
    </citation>
    <scope>NUCLEOTIDE SEQUENCE [LARGE SCALE GENOMIC DNA]</scope>
    <source>
        <strain evidence="14 15">A32-1</strain>
    </source>
</reference>
<keyword evidence="8" id="KW-1133">Transmembrane helix</keyword>
<evidence type="ECO:0000256" key="3">
    <source>
        <dbReference type="ARBA" id="ARBA00012438"/>
    </source>
</evidence>
<name>A0A7S8MZR2_9MICO</name>
<dbReference type="CDD" id="cd06225">
    <property type="entry name" value="HAMP"/>
    <property type="match status" value="1"/>
</dbReference>
<feature type="region of interest" description="Disordered" evidence="11">
    <location>
        <begin position="319"/>
        <end position="340"/>
    </location>
</feature>
<dbReference type="InterPro" id="IPR003660">
    <property type="entry name" value="HAMP_dom"/>
</dbReference>
<keyword evidence="15" id="KW-1185">Reference proteome</keyword>
<dbReference type="PRINTS" id="PR00344">
    <property type="entry name" value="BCTRLSENSOR"/>
</dbReference>
<feature type="domain" description="Histidine kinase" evidence="12">
    <location>
        <begin position="124"/>
        <end position="339"/>
    </location>
</feature>
<evidence type="ECO:0000256" key="10">
    <source>
        <dbReference type="ARBA" id="ARBA00023136"/>
    </source>
</evidence>